<protein>
    <submittedName>
        <fullName evidence="1">Las1-like protein</fullName>
    </submittedName>
</protein>
<dbReference type="EMBL" id="VUJX02000001">
    <property type="protein sequence ID" value="KAL0944043.1"/>
    <property type="molecule type" value="Genomic_DNA"/>
</dbReference>
<sequence>MYSVAKTIGLPATFVELRHQATHEQLPSLAKLRTAARKALVWIWEYYWQQLGVNEDEETVIVGDAAAPGYCDMVMGYLQESEGARKAERRRLLDRLDQGQLLLTLSQIMDASPNNAILLGALRMSREILQMGREGDNDEVDLDNDVEQVKREISRSRDVLMSEAKEAEEQSSDDADHDEPGEGGSGWAKHQGTWKPRPIGVL</sequence>
<evidence type="ECO:0000313" key="2">
    <source>
        <dbReference type="Proteomes" id="UP000805649"/>
    </source>
</evidence>
<comment type="caution">
    <text evidence="1">The sequence shown here is derived from an EMBL/GenBank/DDBJ whole genome shotgun (WGS) entry which is preliminary data.</text>
</comment>
<dbReference type="Proteomes" id="UP000805649">
    <property type="component" value="Unassembled WGS sequence"/>
</dbReference>
<evidence type="ECO:0000313" key="1">
    <source>
        <dbReference type="EMBL" id="KAL0944043.1"/>
    </source>
</evidence>
<accession>A0ACC3ZJA4</accession>
<keyword evidence="2" id="KW-1185">Reference proteome</keyword>
<reference evidence="1 2" key="1">
    <citation type="journal article" date="2020" name="Phytopathology">
        <title>Genome Sequence Resources of Colletotrichum truncatum, C. plurivorum, C. musicola, and C. sojae: Four Species Pathogenic to Soybean (Glycine max).</title>
        <authorList>
            <person name="Rogerio F."/>
            <person name="Boufleur T.R."/>
            <person name="Ciampi-Guillardi M."/>
            <person name="Sukno S.A."/>
            <person name="Thon M.R."/>
            <person name="Massola Junior N.S."/>
            <person name="Baroncelli R."/>
        </authorList>
    </citation>
    <scope>NUCLEOTIDE SEQUENCE [LARGE SCALE GENOMIC DNA]</scope>
    <source>
        <strain evidence="1 2">CMES1059</strain>
    </source>
</reference>
<name>A0ACC3ZJA4_COLTU</name>
<proteinExistence type="predicted"/>
<gene>
    <name evidence="1" type="ORF">CTRU02_201930</name>
</gene>
<organism evidence="1 2">
    <name type="scientific">Colletotrichum truncatum</name>
    <name type="common">Anthracnose fungus</name>
    <name type="synonym">Colletotrichum capsici</name>
    <dbReference type="NCBI Taxonomy" id="5467"/>
    <lineage>
        <taxon>Eukaryota</taxon>
        <taxon>Fungi</taxon>
        <taxon>Dikarya</taxon>
        <taxon>Ascomycota</taxon>
        <taxon>Pezizomycotina</taxon>
        <taxon>Sordariomycetes</taxon>
        <taxon>Hypocreomycetidae</taxon>
        <taxon>Glomerellales</taxon>
        <taxon>Glomerellaceae</taxon>
        <taxon>Colletotrichum</taxon>
        <taxon>Colletotrichum truncatum species complex</taxon>
    </lineage>
</organism>